<evidence type="ECO:0000313" key="1">
    <source>
        <dbReference type="EMBL" id="QTH19617.1"/>
    </source>
</evidence>
<evidence type="ECO:0000313" key="2">
    <source>
        <dbReference type="Proteomes" id="UP000664914"/>
    </source>
</evidence>
<dbReference type="EMBL" id="CP059319">
    <property type="protein sequence ID" value="QTH19617.1"/>
    <property type="molecule type" value="Genomic_DNA"/>
</dbReference>
<reference evidence="1" key="1">
    <citation type="submission" date="2020-07" db="EMBL/GenBank/DDBJ databases">
        <authorList>
            <person name="Camacho E."/>
        </authorList>
    </citation>
    <scope>NUCLEOTIDE SEQUENCE</scope>
    <source>
        <strain evidence="1">MPO218</strain>
    </source>
</reference>
<accession>A0A975HBY8</accession>
<gene>
    <name evidence="1" type="ORF">HRJ34_14665</name>
</gene>
<sequence length="56" mass="6675">MSDLSLREMVELTRDALMAREEVTDMHTGPRSNELWFHHRDGREIRVAIQVFEKHP</sequence>
<organism evidence="1 2">
    <name type="scientific">Rhizorhabdus wittichii</name>
    <dbReference type="NCBI Taxonomy" id="160791"/>
    <lineage>
        <taxon>Bacteria</taxon>
        <taxon>Pseudomonadati</taxon>
        <taxon>Pseudomonadota</taxon>
        <taxon>Alphaproteobacteria</taxon>
        <taxon>Sphingomonadales</taxon>
        <taxon>Sphingomonadaceae</taxon>
        <taxon>Rhizorhabdus</taxon>
    </lineage>
</organism>
<protein>
    <submittedName>
        <fullName evidence="1">Uncharacterized protein</fullName>
    </submittedName>
</protein>
<proteinExistence type="predicted"/>
<dbReference type="Proteomes" id="UP000664914">
    <property type="component" value="Chromosome"/>
</dbReference>
<name>A0A975HBY8_9SPHN</name>
<dbReference type="RefSeq" id="WP_208631599.1">
    <property type="nucleotide sequence ID" value="NZ_CP059319.1"/>
</dbReference>
<reference evidence="1" key="2">
    <citation type="submission" date="2021-04" db="EMBL/GenBank/DDBJ databases">
        <title>Isolation and genomic analysis of the ibuprofen-degrading bacterium Sphingomonas strain MPO218.</title>
        <authorList>
            <person name="Aulestia M."/>
            <person name="Flores A."/>
            <person name="Mangas E.L."/>
            <person name="Perez-Pulido A.J."/>
            <person name="Santero E."/>
            <person name="Camacho E.M."/>
        </authorList>
    </citation>
    <scope>NUCLEOTIDE SEQUENCE</scope>
    <source>
        <strain evidence="1">MPO218</strain>
    </source>
</reference>
<dbReference type="AlphaFoldDB" id="A0A975HBY8"/>